<dbReference type="InterPro" id="IPR015424">
    <property type="entry name" value="PyrdxlP-dep_Trfase"/>
</dbReference>
<comment type="similarity">
    <text evidence="2">Belongs to the class-II pyridoxal-phosphate-dependent aminotransferase family. Histidinol-phosphate aminotransferase subfamily.</text>
</comment>
<evidence type="ECO:0000313" key="11">
    <source>
        <dbReference type="EMBL" id="BCN93195.1"/>
    </source>
</evidence>
<keyword evidence="8" id="KW-0368">Histidine biosynthesis</keyword>
<evidence type="ECO:0000256" key="4">
    <source>
        <dbReference type="ARBA" id="ARBA00022576"/>
    </source>
</evidence>
<evidence type="ECO:0000256" key="6">
    <source>
        <dbReference type="ARBA" id="ARBA00022679"/>
    </source>
</evidence>
<evidence type="ECO:0000256" key="9">
    <source>
        <dbReference type="ARBA" id="ARBA00047481"/>
    </source>
</evidence>
<dbReference type="Gene3D" id="3.90.1150.10">
    <property type="entry name" value="Aspartate Aminotransferase, domain 1"/>
    <property type="match status" value="1"/>
</dbReference>
<keyword evidence="6" id="KW-0808">Transferase</keyword>
<feature type="domain" description="Aminotransferase class I/classII large" evidence="10">
    <location>
        <begin position="52"/>
        <end position="350"/>
    </location>
</feature>
<dbReference type="PANTHER" id="PTHR43643">
    <property type="entry name" value="HISTIDINOL-PHOSPHATE AMINOTRANSFERASE 2"/>
    <property type="match status" value="1"/>
</dbReference>
<evidence type="ECO:0000259" key="10">
    <source>
        <dbReference type="Pfam" id="PF00155"/>
    </source>
</evidence>
<proteinExistence type="inferred from homology"/>
<dbReference type="CDD" id="cd00609">
    <property type="entry name" value="AAT_like"/>
    <property type="match status" value="1"/>
</dbReference>
<protein>
    <recommendedName>
        <fullName evidence="3">histidinol-phosphate transaminase</fullName>
        <ecNumber evidence="3">2.6.1.9</ecNumber>
    </recommendedName>
</protein>
<keyword evidence="5" id="KW-0028">Amino-acid biosynthesis</keyword>
<dbReference type="Gene3D" id="3.40.640.10">
    <property type="entry name" value="Type I PLP-dependent aspartate aminotransferase-like (Major domain)"/>
    <property type="match status" value="1"/>
</dbReference>
<dbReference type="InterPro" id="IPR015421">
    <property type="entry name" value="PyrdxlP-dep_Trfase_major"/>
</dbReference>
<sequence>MAFDHGGQIYTLAAQQGLSADEALTECVDFSASIAPWFFAEAPHFNPLALLHYPDSTHQSLINTIQNRFQIDRDCITVSNGISSAILNLFAYLRPKNTVLYTPIFGEYERVALSYGSKIQRIERLSQTQESAFSANSIEKLAQIPIAKNSLVVWVNPSTPDGRYVSLQELKPLFDLWQQQDCWVLLDESFLPFISFDPKISGRSLLDTWPKLIVLQSLTKYYACPGLRVGAVFAHPDFLTQWPQAHWPVSAIDQALLLQRMQDHSLESQNHILQTQLKTDLIRALQESPLVKTIYPGQVNFILVKTRIKAQVIQQALAKTGILVRDCQNFGLGDYSLRLAVKDEASHNRLLASWSQLEDLTQEPITDVAI</sequence>
<evidence type="ECO:0000256" key="3">
    <source>
        <dbReference type="ARBA" id="ARBA00012748"/>
    </source>
</evidence>
<evidence type="ECO:0000313" key="12">
    <source>
        <dbReference type="Proteomes" id="UP001054820"/>
    </source>
</evidence>
<dbReference type="Pfam" id="PF00155">
    <property type="entry name" value="Aminotran_1_2"/>
    <property type="match status" value="1"/>
</dbReference>
<dbReference type="PANTHER" id="PTHR43643:SF6">
    <property type="entry name" value="HISTIDINOL-PHOSPHATE AMINOTRANSFERASE"/>
    <property type="match status" value="1"/>
</dbReference>
<dbReference type="EC" id="2.6.1.9" evidence="3"/>
<keyword evidence="7" id="KW-0663">Pyridoxal phosphate</keyword>
<dbReference type="SUPFAM" id="SSF53383">
    <property type="entry name" value="PLP-dependent transferases"/>
    <property type="match status" value="1"/>
</dbReference>
<dbReference type="InterPro" id="IPR050106">
    <property type="entry name" value="HistidinolP_aminotransfase"/>
</dbReference>
<comment type="pathway">
    <text evidence="1">Amino-acid biosynthesis; L-histidine biosynthesis; L-histidine from 5-phospho-alpha-D-ribose 1-diphosphate: step 7/9.</text>
</comment>
<evidence type="ECO:0000256" key="7">
    <source>
        <dbReference type="ARBA" id="ARBA00022898"/>
    </source>
</evidence>
<keyword evidence="12" id="KW-1185">Reference proteome</keyword>
<evidence type="ECO:0000256" key="1">
    <source>
        <dbReference type="ARBA" id="ARBA00005011"/>
    </source>
</evidence>
<dbReference type="InterPro" id="IPR004839">
    <property type="entry name" value="Aminotransferase_I/II_large"/>
</dbReference>
<accession>A0ABM7MCS0</accession>
<dbReference type="RefSeq" id="WP_237264175.1">
    <property type="nucleotide sequence ID" value="NZ_AP024202.1"/>
</dbReference>
<organism evidence="11 12">
    <name type="scientific">Thiomicrorhabdus immobilis</name>
    <dbReference type="NCBI Taxonomy" id="2791037"/>
    <lineage>
        <taxon>Bacteria</taxon>
        <taxon>Pseudomonadati</taxon>
        <taxon>Pseudomonadota</taxon>
        <taxon>Gammaproteobacteria</taxon>
        <taxon>Thiotrichales</taxon>
        <taxon>Piscirickettsiaceae</taxon>
        <taxon>Thiomicrorhabdus</taxon>
    </lineage>
</organism>
<dbReference type="EMBL" id="AP024202">
    <property type="protein sequence ID" value="BCN93195.1"/>
    <property type="molecule type" value="Genomic_DNA"/>
</dbReference>
<comment type="catalytic activity">
    <reaction evidence="9">
        <text>L-histidinol phosphate + 2-oxoglutarate = 3-(imidazol-4-yl)-2-oxopropyl phosphate + L-glutamate</text>
        <dbReference type="Rhea" id="RHEA:23744"/>
        <dbReference type="ChEBI" id="CHEBI:16810"/>
        <dbReference type="ChEBI" id="CHEBI:29985"/>
        <dbReference type="ChEBI" id="CHEBI:57766"/>
        <dbReference type="ChEBI" id="CHEBI:57980"/>
        <dbReference type="EC" id="2.6.1.9"/>
    </reaction>
</comment>
<evidence type="ECO:0000256" key="8">
    <source>
        <dbReference type="ARBA" id="ARBA00023102"/>
    </source>
</evidence>
<reference evidence="11" key="1">
    <citation type="journal article" date="2022" name="Arch. Microbiol.">
        <title>Thiomicrorhabdus immobilis sp. nov., a mesophilic sulfur-oxidizing bacterium isolated from sediment of a brackish lake in northern Japan.</title>
        <authorList>
            <person name="Kojima H."/>
            <person name="Mochizuki J."/>
            <person name="Kanda M."/>
            <person name="Watanabe T."/>
            <person name="Fukui M."/>
        </authorList>
    </citation>
    <scope>NUCLEOTIDE SEQUENCE</scope>
    <source>
        <strain evidence="11">Am19</strain>
    </source>
</reference>
<dbReference type="InterPro" id="IPR015422">
    <property type="entry name" value="PyrdxlP-dep_Trfase_small"/>
</dbReference>
<evidence type="ECO:0000256" key="5">
    <source>
        <dbReference type="ARBA" id="ARBA00022605"/>
    </source>
</evidence>
<evidence type="ECO:0000256" key="2">
    <source>
        <dbReference type="ARBA" id="ARBA00007970"/>
    </source>
</evidence>
<dbReference type="Proteomes" id="UP001054820">
    <property type="component" value="Chromosome"/>
</dbReference>
<name>A0ABM7MCS0_9GAMM</name>
<keyword evidence="4" id="KW-0032">Aminotransferase</keyword>
<gene>
    <name evidence="11" type="ORF">THMIRHAM_09800</name>
</gene>